<gene>
    <name evidence="1" type="ORF">K443DRAFT_489956</name>
</gene>
<keyword evidence="2" id="KW-1185">Reference proteome</keyword>
<reference evidence="2" key="2">
    <citation type="submission" date="2015-01" db="EMBL/GenBank/DDBJ databases">
        <title>Evolutionary Origins and Diversification of the Mycorrhizal Mutualists.</title>
        <authorList>
            <consortium name="DOE Joint Genome Institute"/>
            <consortium name="Mycorrhizal Genomics Consortium"/>
            <person name="Kohler A."/>
            <person name="Kuo A."/>
            <person name="Nagy L.G."/>
            <person name="Floudas D."/>
            <person name="Copeland A."/>
            <person name="Barry K.W."/>
            <person name="Cichocki N."/>
            <person name="Veneault-Fourrey C."/>
            <person name="LaButti K."/>
            <person name="Lindquist E.A."/>
            <person name="Lipzen A."/>
            <person name="Lundell T."/>
            <person name="Morin E."/>
            <person name="Murat C."/>
            <person name="Riley R."/>
            <person name="Ohm R."/>
            <person name="Sun H."/>
            <person name="Tunlid A."/>
            <person name="Henrissat B."/>
            <person name="Grigoriev I.V."/>
            <person name="Hibbett D.S."/>
            <person name="Martin F."/>
        </authorList>
    </citation>
    <scope>NUCLEOTIDE SEQUENCE [LARGE SCALE GENOMIC DNA]</scope>
    <source>
        <strain evidence="2">LaAM-08-1</strain>
    </source>
</reference>
<accession>A0A0C9WMS6</accession>
<protein>
    <submittedName>
        <fullName evidence="1">Uncharacterized protein</fullName>
    </submittedName>
</protein>
<dbReference type="Proteomes" id="UP000054477">
    <property type="component" value="Unassembled WGS sequence"/>
</dbReference>
<organism evidence="1 2">
    <name type="scientific">Laccaria amethystina LaAM-08-1</name>
    <dbReference type="NCBI Taxonomy" id="1095629"/>
    <lineage>
        <taxon>Eukaryota</taxon>
        <taxon>Fungi</taxon>
        <taxon>Dikarya</taxon>
        <taxon>Basidiomycota</taxon>
        <taxon>Agaricomycotina</taxon>
        <taxon>Agaricomycetes</taxon>
        <taxon>Agaricomycetidae</taxon>
        <taxon>Agaricales</taxon>
        <taxon>Agaricineae</taxon>
        <taxon>Hydnangiaceae</taxon>
        <taxon>Laccaria</taxon>
    </lineage>
</organism>
<dbReference type="EMBL" id="KN839018">
    <property type="protein sequence ID" value="KIJ91365.1"/>
    <property type="molecule type" value="Genomic_DNA"/>
</dbReference>
<sequence>MTCSPSTSSSALPFSKLAGCFTTTPSSPPHIILALSSDLFVVIGLLCLSMPLAVPSNLITPSETKTALRSGPLVDFGSDTTLNEGDVWNLSPTMQSRPIFVKFSTIPQSILLRRLWTANLLDLIIQLCRPLLQTNPRYHRFGVPYLELQKARLERTSTASWHLPARCSRPRPMCSTSGMYDASKRIRSEHGDDI</sequence>
<dbReference type="HOGENOM" id="CLU_1402650_0_0_1"/>
<proteinExistence type="predicted"/>
<dbReference type="OrthoDB" id="6500128at2759"/>
<reference evidence="1 2" key="1">
    <citation type="submission" date="2014-04" db="EMBL/GenBank/DDBJ databases">
        <authorList>
            <consortium name="DOE Joint Genome Institute"/>
            <person name="Kuo A."/>
            <person name="Kohler A."/>
            <person name="Nagy L.G."/>
            <person name="Floudas D."/>
            <person name="Copeland A."/>
            <person name="Barry K.W."/>
            <person name="Cichocki N."/>
            <person name="Veneault-Fourrey C."/>
            <person name="LaButti K."/>
            <person name="Lindquist E.A."/>
            <person name="Lipzen A."/>
            <person name="Lundell T."/>
            <person name="Morin E."/>
            <person name="Murat C."/>
            <person name="Sun H."/>
            <person name="Tunlid A."/>
            <person name="Henrissat B."/>
            <person name="Grigoriev I.V."/>
            <person name="Hibbett D.S."/>
            <person name="Martin F."/>
            <person name="Nordberg H.P."/>
            <person name="Cantor M.N."/>
            <person name="Hua S.X."/>
        </authorList>
    </citation>
    <scope>NUCLEOTIDE SEQUENCE [LARGE SCALE GENOMIC DNA]</scope>
    <source>
        <strain evidence="1 2">LaAM-08-1</strain>
    </source>
</reference>
<evidence type="ECO:0000313" key="1">
    <source>
        <dbReference type="EMBL" id="KIJ91365.1"/>
    </source>
</evidence>
<evidence type="ECO:0000313" key="2">
    <source>
        <dbReference type="Proteomes" id="UP000054477"/>
    </source>
</evidence>
<dbReference type="AlphaFoldDB" id="A0A0C9WMS6"/>
<name>A0A0C9WMS6_9AGAR</name>
<dbReference type="STRING" id="1095629.A0A0C9WMS6"/>